<evidence type="ECO:0000313" key="9">
    <source>
        <dbReference type="EMBL" id="MFL0249025.1"/>
    </source>
</evidence>
<keyword evidence="10" id="KW-1185">Reference proteome</keyword>
<dbReference type="Proteomes" id="UP001623592">
    <property type="component" value="Unassembled WGS sequence"/>
</dbReference>
<dbReference type="SUPFAM" id="SSF56300">
    <property type="entry name" value="Metallo-dependent phosphatases"/>
    <property type="match status" value="1"/>
</dbReference>
<accession>A0ABW8T9F6</accession>
<feature type="domain" description="Gram-positive cocci surface proteins LPxTG" evidence="8">
    <location>
        <begin position="492"/>
        <end position="529"/>
    </location>
</feature>
<name>A0ABW8T9F6_9CLOT</name>
<keyword evidence="1" id="KW-0134">Cell wall</keyword>
<organism evidence="9 10">
    <name type="scientific">Clostridium neuense</name>
    <dbReference type="NCBI Taxonomy" id="1728934"/>
    <lineage>
        <taxon>Bacteria</taxon>
        <taxon>Bacillati</taxon>
        <taxon>Bacillota</taxon>
        <taxon>Clostridia</taxon>
        <taxon>Eubacteriales</taxon>
        <taxon>Clostridiaceae</taxon>
        <taxon>Clostridium</taxon>
    </lineage>
</organism>
<gene>
    <name evidence="9" type="ORF">ACJDT4_01205</name>
</gene>
<evidence type="ECO:0000256" key="6">
    <source>
        <dbReference type="SAM" id="Phobius"/>
    </source>
</evidence>
<dbReference type="InterPro" id="IPR019931">
    <property type="entry name" value="LPXTG_anchor"/>
</dbReference>
<feature type="transmembrane region" description="Helical" evidence="6">
    <location>
        <begin position="503"/>
        <end position="525"/>
    </location>
</feature>
<dbReference type="PANTHER" id="PTHR45867:SF3">
    <property type="entry name" value="ACID PHOSPHATASE TYPE 7"/>
    <property type="match status" value="1"/>
</dbReference>
<evidence type="ECO:0000256" key="5">
    <source>
        <dbReference type="SAM" id="MobiDB-lite"/>
    </source>
</evidence>
<dbReference type="Gene3D" id="2.60.40.380">
    <property type="entry name" value="Purple acid phosphatase-like, N-terminal"/>
    <property type="match status" value="1"/>
</dbReference>
<dbReference type="InterPro" id="IPR029052">
    <property type="entry name" value="Metallo-depent_PP-like"/>
</dbReference>
<dbReference type="SUPFAM" id="SSF49363">
    <property type="entry name" value="Purple acid phosphatase, N-terminal domain"/>
    <property type="match status" value="1"/>
</dbReference>
<keyword evidence="3 7" id="KW-0732">Signal</keyword>
<evidence type="ECO:0000256" key="2">
    <source>
        <dbReference type="ARBA" id="ARBA00022525"/>
    </source>
</evidence>
<keyword evidence="6" id="KW-0472">Membrane</keyword>
<feature type="signal peptide" evidence="7">
    <location>
        <begin position="1"/>
        <end position="26"/>
    </location>
</feature>
<dbReference type="InterPro" id="IPR008963">
    <property type="entry name" value="Purple_acid_Pase-like_N"/>
</dbReference>
<dbReference type="RefSeq" id="WP_406785700.1">
    <property type="nucleotide sequence ID" value="NZ_JBJIAA010000001.1"/>
</dbReference>
<feature type="compositionally biased region" description="Polar residues" evidence="5">
    <location>
        <begin position="489"/>
        <end position="498"/>
    </location>
</feature>
<keyword evidence="6" id="KW-0812">Transmembrane</keyword>
<evidence type="ECO:0000313" key="10">
    <source>
        <dbReference type="Proteomes" id="UP001623592"/>
    </source>
</evidence>
<evidence type="ECO:0000256" key="7">
    <source>
        <dbReference type="SAM" id="SignalP"/>
    </source>
</evidence>
<protein>
    <submittedName>
        <fullName evidence="9">Fibronectin type III domain-containing protein</fullName>
    </submittedName>
</protein>
<dbReference type="InterPro" id="IPR015914">
    <property type="entry name" value="PAPs_N"/>
</dbReference>
<dbReference type="EMBL" id="JBJIAA010000001">
    <property type="protein sequence ID" value="MFL0249025.1"/>
    <property type="molecule type" value="Genomic_DNA"/>
</dbReference>
<comment type="caution">
    <text evidence="9">The sequence shown here is derived from an EMBL/GenBank/DDBJ whole genome shotgun (WGS) entry which is preliminary data.</text>
</comment>
<evidence type="ECO:0000256" key="4">
    <source>
        <dbReference type="ARBA" id="ARBA00023088"/>
    </source>
</evidence>
<keyword evidence="6" id="KW-1133">Transmembrane helix</keyword>
<evidence type="ECO:0000256" key="1">
    <source>
        <dbReference type="ARBA" id="ARBA00022512"/>
    </source>
</evidence>
<dbReference type="PROSITE" id="PS50847">
    <property type="entry name" value="GRAM_POS_ANCHORING"/>
    <property type="match status" value="1"/>
</dbReference>
<dbReference type="PANTHER" id="PTHR45867">
    <property type="entry name" value="PURPLE ACID PHOSPHATASE"/>
    <property type="match status" value="1"/>
</dbReference>
<keyword evidence="4" id="KW-0572">Peptidoglycan-anchor</keyword>
<dbReference type="InterPro" id="IPR004843">
    <property type="entry name" value="Calcineurin-like_PHP"/>
</dbReference>
<dbReference type="Pfam" id="PF16656">
    <property type="entry name" value="Pur_ac_phosph_N"/>
    <property type="match status" value="1"/>
</dbReference>
<feature type="compositionally biased region" description="Low complexity" evidence="5">
    <location>
        <begin position="469"/>
        <end position="488"/>
    </location>
</feature>
<proteinExistence type="predicted"/>
<dbReference type="Pfam" id="PF00149">
    <property type="entry name" value="Metallophos"/>
    <property type="match status" value="1"/>
</dbReference>
<feature type="region of interest" description="Disordered" evidence="5">
    <location>
        <begin position="469"/>
        <end position="498"/>
    </location>
</feature>
<evidence type="ECO:0000259" key="8">
    <source>
        <dbReference type="PROSITE" id="PS50847"/>
    </source>
</evidence>
<dbReference type="NCBIfam" id="TIGR01167">
    <property type="entry name" value="LPXTG_anchor"/>
    <property type="match status" value="1"/>
</dbReference>
<feature type="chain" id="PRO_5045302077" evidence="7">
    <location>
        <begin position="27"/>
        <end position="529"/>
    </location>
</feature>
<evidence type="ECO:0000256" key="3">
    <source>
        <dbReference type="ARBA" id="ARBA00022729"/>
    </source>
</evidence>
<dbReference type="Gene3D" id="3.60.21.10">
    <property type="match status" value="1"/>
</dbReference>
<sequence length="529" mass="57767">MKRNSLVLLGLIPALMLVSPTKVVKADSITNTPYNINFQMGANASEMRFNWFSLYNNGSELEIAKANDVQNGQFPSNSIITGSATAVTATASVEDKPGNPNQPAVDAATGKNEYANRAAATGLAPSTKYIYRVGDGTNWSPNYSFTTGNPTAGFSFGVFGDPQIGAFDSNKHSSLPHASLADDQSGWANTLKEVTSNHVDFLFSLGDQVNNYDDLSKQQSEYKAFFNPDSNQNYFQDYPLVAFEGNHDHQMGTYYSFHYNHPNLSTLGQSSNSNVDNNDGDYWFTYGNVLFMVLNANDPLDTAAHDQFMQQAISANPNVKWKVAAWHQSAYSEANHSDASSADDPIMTIRKTWPKLMDKYGIDVVLQGHDHEYTRTFQMYNGVPVNTAKTNSVTNPKGTVYFTLDSGSGSKYYDFKSTSDHTFSSVFWQQYVPTYSYVTMNDSKFTINTVRTDTGASIDNYSITKTSANSAQGTTSTASNSTSTNSAAQVQNPKTGDNNSSNLALASIGGFSGIIAITAIGAIIYKRRK</sequence>
<reference evidence="9 10" key="1">
    <citation type="submission" date="2024-11" db="EMBL/GenBank/DDBJ databases">
        <authorList>
            <person name="Heng Y.C."/>
            <person name="Lim A.C.H."/>
            <person name="Lee J.K.Y."/>
            <person name="Kittelmann S."/>
        </authorList>
    </citation>
    <scope>NUCLEOTIDE SEQUENCE [LARGE SCALE GENOMIC DNA]</scope>
    <source>
        <strain evidence="9 10">WILCCON 0114</strain>
    </source>
</reference>
<keyword evidence="2" id="KW-0964">Secreted</keyword>